<feature type="chain" id="PRO_5019829589" evidence="2">
    <location>
        <begin position="20"/>
        <end position="94"/>
    </location>
</feature>
<sequence>PLLLHLLTYLLRMYLPAYWLSYPLDGEFSVRFNIDSSSKSIFWSNWYMGLRRSPFSIQGGGSSVSGNERGGGGSGSVFTGGKEKRRAGFCLRRW</sequence>
<organism evidence="3 4">
    <name type="scientific">Cuscuta campestris</name>
    <dbReference type="NCBI Taxonomy" id="132261"/>
    <lineage>
        <taxon>Eukaryota</taxon>
        <taxon>Viridiplantae</taxon>
        <taxon>Streptophyta</taxon>
        <taxon>Embryophyta</taxon>
        <taxon>Tracheophyta</taxon>
        <taxon>Spermatophyta</taxon>
        <taxon>Magnoliopsida</taxon>
        <taxon>eudicotyledons</taxon>
        <taxon>Gunneridae</taxon>
        <taxon>Pentapetalae</taxon>
        <taxon>asterids</taxon>
        <taxon>lamiids</taxon>
        <taxon>Solanales</taxon>
        <taxon>Convolvulaceae</taxon>
        <taxon>Cuscuteae</taxon>
        <taxon>Cuscuta</taxon>
        <taxon>Cuscuta subgen. Grammica</taxon>
        <taxon>Cuscuta sect. Cleistogrammica</taxon>
    </lineage>
</organism>
<feature type="region of interest" description="Disordered" evidence="1">
    <location>
        <begin position="60"/>
        <end position="81"/>
    </location>
</feature>
<name>A0A484NE02_9ASTE</name>
<evidence type="ECO:0000256" key="2">
    <source>
        <dbReference type="SAM" id="SignalP"/>
    </source>
</evidence>
<keyword evidence="4" id="KW-1185">Reference proteome</keyword>
<evidence type="ECO:0000256" key="1">
    <source>
        <dbReference type="SAM" id="MobiDB-lite"/>
    </source>
</evidence>
<feature type="compositionally biased region" description="Gly residues" evidence="1">
    <location>
        <begin position="60"/>
        <end position="75"/>
    </location>
</feature>
<dbReference type="Proteomes" id="UP000595140">
    <property type="component" value="Unassembled WGS sequence"/>
</dbReference>
<gene>
    <name evidence="3" type="ORF">CCAM_LOCUS39840</name>
</gene>
<dbReference type="AlphaFoldDB" id="A0A484NE02"/>
<feature type="signal peptide" evidence="2">
    <location>
        <begin position="1"/>
        <end position="19"/>
    </location>
</feature>
<proteinExistence type="predicted"/>
<feature type="non-terminal residue" evidence="3">
    <location>
        <position position="1"/>
    </location>
</feature>
<accession>A0A484NE02</accession>
<protein>
    <submittedName>
        <fullName evidence="3">Uncharacterized protein</fullName>
    </submittedName>
</protein>
<keyword evidence="2" id="KW-0732">Signal</keyword>
<dbReference type="EMBL" id="OOIL02006558">
    <property type="protein sequence ID" value="VFQ98064.1"/>
    <property type="molecule type" value="Genomic_DNA"/>
</dbReference>
<reference evidence="3 4" key="1">
    <citation type="submission" date="2018-04" db="EMBL/GenBank/DDBJ databases">
        <authorList>
            <person name="Vogel A."/>
        </authorList>
    </citation>
    <scope>NUCLEOTIDE SEQUENCE [LARGE SCALE GENOMIC DNA]</scope>
</reference>
<evidence type="ECO:0000313" key="4">
    <source>
        <dbReference type="Proteomes" id="UP000595140"/>
    </source>
</evidence>
<evidence type="ECO:0000313" key="3">
    <source>
        <dbReference type="EMBL" id="VFQ98064.1"/>
    </source>
</evidence>